<comment type="caution">
    <text evidence="12">The sequence shown here is derived from an EMBL/GenBank/DDBJ whole genome shotgun (WGS) entry which is preliminary data.</text>
</comment>
<dbReference type="SFLD" id="SFLDG01082">
    <property type="entry name" value="B12-binding_domain_containing"/>
    <property type="match status" value="1"/>
</dbReference>
<comment type="catalytic activity">
    <reaction evidence="8">
        <text>L-aspartate(89)-[ribosomal protein uS12]-hydrogen + (sulfur carrier)-SH + AH2 + 2 S-adenosyl-L-methionine = 3-methylsulfanyl-L-aspartate(89)-[ribosomal protein uS12]-hydrogen + (sulfur carrier)-H + 5'-deoxyadenosine + L-methionine + A + S-adenosyl-L-homocysteine + 2 H(+)</text>
        <dbReference type="Rhea" id="RHEA:37087"/>
        <dbReference type="Rhea" id="RHEA-COMP:10460"/>
        <dbReference type="Rhea" id="RHEA-COMP:10461"/>
        <dbReference type="Rhea" id="RHEA-COMP:14737"/>
        <dbReference type="Rhea" id="RHEA-COMP:14739"/>
        <dbReference type="ChEBI" id="CHEBI:13193"/>
        <dbReference type="ChEBI" id="CHEBI:15378"/>
        <dbReference type="ChEBI" id="CHEBI:17319"/>
        <dbReference type="ChEBI" id="CHEBI:17499"/>
        <dbReference type="ChEBI" id="CHEBI:29917"/>
        <dbReference type="ChEBI" id="CHEBI:29961"/>
        <dbReference type="ChEBI" id="CHEBI:57844"/>
        <dbReference type="ChEBI" id="CHEBI:57856"/>
        <dbReference type="ChEBI" id="CHEBI:59789"/>
        <dbReference type="ChEBI" id="CHEBI:64428"/>
        <dbReference type="ChEBI" id="CHEBI:73599"/>
        <dbReference type="EC" id="2.8.4.4"/>
    </reaction>
</comment>
<dbReference type="PROSITE" id="PS51449">
    <property type="entry name" value="MTTASE_N"/>
    <property type="match status" value="1"/>
</dbReference>
<dbReference type="InterPro" id="IPR012340">
    <property type="entry name" value="NA-bd_OB-fold"/>
</dbReference>
<keyword evidence="7 8" id="KW-0411">Iron-sulfur</keyword>
<keyword evidence="1 8" id="KW-0004">4Fe-4S</keyword>
<evidence type="ECO:0000313" key="13">
    <source>
        <dbReference type="Proteomes" id="UP000179095"/>
    </source>
</evidence>
<dbReference type="Pfam" id="PF00919">
    <property type="entry name" value="UPF0004"/>
    <property type="match status" value="1"/>
</dbReference>
<dbReference type="PANTHER" id="PTHR43837">
    <property type="entry name" value="RIBOSOMAL PROTEIN S12 METHYLTHIOTRANSFERASE RIMO"/>
    <property type="match status" value="1"/>
</dbReference>
<dbReference type="InterPro" id="IPR007197">
    <property type="entry name" value="rSAM"/>
</dbReference>
<dbReference type="SFLD" id="SFLDS00029">
    <property type="entry name" value="Radical_SAM"/>
    <property type="match status" value="1"/>
</dbReference>
<dbReference type="InterPro" id="IPR023404">
    <property type="entry name" value="rSAM_horseshoe"/>
</dbReference>
<evidence type="ECO:0000256" key="8">
    <source>
        <dbReference type="HAMAP-Rule" id="MF_01865"/>
    </source>
</evidence>
<dbReference type="STRING" id="1802568.A3F86_00920"/>
<evidence type="ECO:0000256" key="5">
    <source>
        <dbReference type="ARBA" id="ARBA00022723"/>
    </source>
</evidence>
<evidence type="ECO:0000256" key="7">
    <source>
        <dbReference type="ARBA" id="ARBA00023014"/>
    </source>
</evidence>
<dbReference type="EMBL" id="METQ01000034">
    <property type="protein sequence ID" value="OGC09243.1"/>
    <property type="molecule type" value="Genomic_DNA"/>
</dbReference>
<name>A0A1F4RP51_UNCSA</name>
<feature type="binding site" evidence="8">
    <location>
        <position position="129"/>
    </location>
    <ligand>
        <name>[4Fe-4S] cluster</name>
        <dbReference type="ChEBI" id="CHEBI:49883"/>
        <label>2</label>
        <note>4Fe-4S-S-AdoMet</note>
    </ligand>
</feature>
<evidence type="ECO:0000256" key="3">
    <source>
        <dbReference type="ARBA" id="ARBA00022679"/>
    </source>
</evidence>
<dbReference type="GO" id="GO:0035600">
    <property type="term" value="P:tRNA methylthiolation"/>
    <property type="evidence" value="ECO:0007669"/>
    <property type="project" value="UniProtKB-ARBA"/>
</dbReference>
<dbReference type="Proteomes" id="UP000179095">
    <property type="component" value="Unassembled WGS sequence"/>
</dbReference>
<evidence type="ECO:0000259" key="9">
    <source>
        <dbReference type="PROSITE" id="PS50926"/>
    </source>
</evidence>
<keyword evidence="3 8" id="KW-0808">Transferase</keyword>
<evidence type="ECO:0000256" key="2">
    <source>
        <dbReference type="ARBA" id="ARBA00022490"/>
    </source>
</evidence>
<evidence type="ECO:0000256" key="1">
    <source>
        <dbReference type="ARBA" id="ARBA00022485"/>
    </source>
</evidence>
<gene>
    <name evidence="8" type="primary">rimO</name>
    <name evidence="12" type="ORF">A3F86_00920</name>
</gene>
<dbReference type="InterPro" id="IPR002792">
    <property type="entry name" value="TRAM_dom"/>
</dbReference>
<reference evidence="12 13" key="1">
    <citation type="journal article" date="2016" name="Nat. Commun.">
        <title>Thousands of microbial genomes shed light on interconnected biogeochemical processes in an aquifer system.</title>
        <authorList>
            <person name="Anantharaman K."/>
            <person name="Brown C.T."/>
            <person name="Hug L.A."/>
            <person name="Sharon I."/>
            <person name="Castelle C.J."/>
            <person name="Probst A.J."/>
            <person name="Thomas B.C."/>
            <person name="Singh A."/>
            <person name="Wilkins M.J."/>
            <person name="Karaoz U."/>
            <person name="Brodie E.L."/>
            <person name="Williams K.H."/>
            <person name="Hubbard S.S."/>
            <person name="Banfield J.F."/>
        </authorList>
    </citation>
    <scope>NUCLEOTIDE SEQUENCE [LARGE SCALE GENOMIC DNA]</scope>
</reference>
<dbReference type="Gene3D" id="3.80.30.20">
    <property type="entry name" value="tm_1862 like domain"/>
    <property type="match status" value="1"/>
</dbReference>
<dbReference type="GO" id="GO:0035599">
    <property type="term" value="F:aspartic acid methylthiotransferase activity"/>
    <property type="evidence" value="ECO:0007669"/>
    <property type="project" value="TreeGrafter"/>
</dbReference>
<feature type="binding site" evidence="8">
    <location>
        <position position="122"/>
    </location>
    <ligand>
        <name>[4Fe-4S] cluster</name>
        <dbReference type="ChEBI" id="CHEBI:49883"/>
        <label>2</label>
        <note>4Fe-4S-S-AdoMet</note>
    </ligand>
</feature>
<evidence type="ECO:0000259" key="10">
    <source>
        <dbReference type="PROSITE" id="PS51449"/>
    </source>
</evidence>
<dbReference type="CDD" id="cd01335">
    <property type="entry name" value="Radical_SAM"/>
    <property type="match status" value="1"/>
</dbReference>
<feature type="binding site" evidence="8">
    <location>
        <position position="126"/>
    </location>
    <ligand>
        <name>[4Fe-4S] cluster</name>
        <dbReference type="ChEBI" id="CHEBI:49883"/>
        <label>2</label>
        <note>4Fe-4S-S-AdoMet</note>
    </ligand>
</feature>
<organism evidence="12 13">
    <name type="scientific">candidate division WOR-1 bacterium RIFCSPLOWO2_12_FULL_45_9</name>
    <dbReference type="NCBI Taxonomy" id="1802568"/>
    <lineage>
        <taxon>Bacteria</taxon>
        <taxon>Bacillati</taxon>
        <taxon>Saganbacteria</taxon>
    </lineage>
</organism>
<dbReference type="InterPro" id="IPR038135">
    <property type="entry name" value="Methylthiotransferase_N_sf"/>
</dbReference>
<feature type="binding site" evidence="8">
    <location>
        <position position="75"/>
    </location>
    <ligand>
        <name>[4Fe-4S] cluster</name>
        <dbReference type="ChEBI" id="CHEBI:49883"/>
        <label>1</label>
    </ligand>
</feature>
<dbReference type="Pfam" id="PF04055">
    <property type="entry name" value="Radical_SAM"/>
    <property type="match status" value="1"/>
</dbReference>
<dbReference type="Gene3D" id="3.40.50.12160">
    <property type="entry name" value="Methylthiotransferase, N-terminal domain"/>
    <property type="match status" value="1"/>
</dbReference>
<dbReference type="InterPro" id="IPR020612">
    <property type="entry name" value="Methylthiotransferase_CS"/>
</dbReference>
<sequence>MKAHIVSLGCPKNLTDTESIMAKLVQEGYSFTDKPAKADLILVNTCAFIQSATKESIDTIKRLAKYKKQLVVACCLPQRYKNELPKLLPQVDAFIGTPTKFSKKAIKATSPWLAYVKIAEGCNNCCSYCTIPSIRGSLKIRPIKDVLNEVKLVAKTGVKEIIFVAQDTAAYPNFPALLQKTARIKGVRWIRILYAYPTHITDRLLDVMAREKKIVKYIDLPIQHCNDKILKLMNRRYTRQDLKILISKVRRRKIALRTSLIVGFPGEGECEFQELSDFIKEVKFDRLGIFTYSREEGTPASKMKGQQGSGKRFHKLMRVQARISKGLNKKLIGKTLAAIIEREVRGGFIGRTYMDAPDIDGSVFVRSSRILTPGELVKVRVTGAKTYDLVGCLA</sequence>
<dbReference type="InterPro" id="IPR006638">
    <property type="entry name" value="Elp3/MiaA/NifB-like_rSAM"/>
</dbReference>
<keyword evidence="6 8" id="KW-0408">Iron</keyword>
<dbReference type="FunFam" id="3.80.30.20:FF:000001">
    <property type="entry name" value="tRNA-2-methylthio-N(6)-dimethylallyladenosine synthase 2"/>
    <property type="match status" value="1"/>
</dbReference>
<dbReference type="InterPro" id="IPR005839">
    <property type="entry name" value="Methylthiotransferase"/>
</dbReference>
<dbReference type="InterPro" id="IPR058240">
    <property type="entry name" value="rSAM_sf"/>
</dbReference>
<evidence type="ECO:0000259" key="11">
    <source>
        <dbReference type="PROSITE" id="PS51918"/>
    </source>
</evidence>
<evidence type="ECO:0000256" key="6">
    <source>
        <dbReference type="ARBA" id="ARBA00023004"/>
    </source>
</evidence>
<dbReference type="SUPFAM" id="SSF102114">
    <property type="entry name" value="Radical SAM enzymes"/>
    <property type="match status" value="1"/>
</dbReference>
<dbReference type="Gene3D" id="2.40.50.140">
    <property type="entry name" value="Nucleic acid-binding proteins"/>
    <property type="match status" value="1"/>
</dbReference>
<proteinExistence type="inferred from homology"/>
<feature type="domain" description="TRAM" evidence="9">
    <location>
        <begin position="329"/>
        <end position="394"/>
    </location>
</feature>
<evidence type="ECO:0000256" key="4">
    <source>
        <dbReference type="ARBA" id="ARBA00022691"/>
    </source>
</evidence>
<dbReference type="PROSITE" id="PS50926">
    <property type="entry name" value="TRAM"/>
    <property type="match status" value="1"/>
</dbReference>
<dbReference type="SFLD" id="SFLDG01061">
    <property type="entry name" value="methylthiotransferase"/>
    <property type="match status" value="1"/>
</dbReference>
<keyword evidence="5 8" id="KW-0479">Metal-binding</keyword>
<dbReference type="InterPro" id="IPR013848">
    <property type="entry name" value="Methylthiotransferase_N"/>
</dbReference>
<dbReference type="GO" id="GO:0046872">
    <property type="term" value="F:metal ion binding"/>
    <property type="evidence" value="ECO:0007669"/>
    <property type="project" value="UniProtKB-KW"/>
</dbReference>
<dbReference type="Pfam" id="PF18693">
    <property type="entry name" value="TRAM_2"/>
    <property type="match status" value="1"/>
</dbReference>
<dbReference type="GO" id="GO:0051539">
    <property type="term" value="F:4 iron, 4 sulfur cluster binding"/>
    <property type="evidence" value="ECO:0007669"/>
    <property type="project" value="UniProtKB-UniRule"/>
</dbReference>
<dbReference type="AlphaFoldDB" id="A0A1F4RP51"/>
<dbReference type="HAMAP" id="MF_01865">
    <property type="entry name" value="MTTase_RimO"/>
    <property type="match status" value="1"/>
</dbReference>
<comment type="function">
    <text evidence="8">Catalyzes the methylthiolation of an aspartic acid residue of ribosomal protein uS12.</text>
</comment>
<feature type="domain" description="MTTase N-terminal" evidence="10">
    <location>
        <begin position="1"/>
        <end position="111"/>
    </location>
</feature>
<protein>
    <recommendedName>
        <fullName evidence="8">Ribosomal protein uS12 methylthiotransferase RimO</fullName>
        <shortName evidence="8">uS12 MTTase</shortName>
        <shortName evidence="8">uS12 methylthiotransferase</shortName>
        <ecNumber evidence="8">2.8.4.4</ecNumber>
    </recommendedName>
    <alternativeName>
        <fullName evidence="8">Ribosomal protein uS12 (aspartate-C(3))-methylthiotransferase</fullName>
    </alternativeName>
    <alternativeName>
        <fullName evidence="8">Ribosome maturation factor RimO</fullName>
    </alternativeName>
</protein>
<comment type="cofactor">
    <cofactor evidence="8">
        <name>[4Fe-4S] cluster</name>
        <dbReference type="ChEBI" id="CHEBI:49883"/>
    </cofactor>
    <text evidence="8">Binds 2 [4Fe-4S] clusters. One cluster is coordinated with 3 cysteines and an exchangeable S-adenosyl-L-methionine.</text>
</comment>
<feature type="domain" description="Radical SAM core" evidence="11">
    <location>
        <begin position="108"/>
        <end position="328"/>
    </location>
</feature>
<dbReference type="SMART" id="SM00729">
    <property type="entry name" value="Elp3"/>
    <property type="match status" value="1"/>
</dbReference>
<dbReference type="PROSITE" id="PS51918">
    <property type="entry name" value="RADICAL_SAM"/>
    <property type="match status" value="1"/>
</dbReference>
<dbReference type="InterPro" id="IPR005840">
    <property type="entry name" value="Ribosomal_uS12_MeSTrfase_RimO"/>
</dbReference>
<dbReference type="GO" id="GO:0103039">
    <property type="term" value="F:protein methylthiotransferase activity"/>
    <property type="evidence" value="ECO:0007669"/>
    <property type="project" value="UniProtKB-EC"/>
</dbReference>
<dbReference type="EC" id="2.8.4.4" evidence="8"/>
<comment type="similarity">
    <text evidence="8">Belongs to the methylthiotransferase family. RimO subfamily.</text>
</comment>
<accession>A0A1F4RP51</accession>
<dbReference type="PROSITE" id="PS01278">
    <property type="entry name" value="MTTASE_RADICAL"/>
    <property type="match status" value="1"/>
</dbReference>
<keyword evidence="2 8" id="KW-0963">Cytoplasm</keyword>
<dbReference type="PANTHER" id="PTHR43837:SF1">
    <property type="entry name" value="RIBOSOMAL PROTEIN US12 METHYLTHIOTRANSFERASE RIMO"/>
    <property type="match status" value="1"/>
</dbReference>
<dbReference type="GO" id="GO:0005829">
    <property type="term" value="C:cytosol"/>
    <property type="evidence" value="ECO:0007669"/>
    <property type="project" value="TreeGrafter"/>
</dbReference>
<evidence type="ECO:0000313" key="12">
    <source>
        <dbReference type="EMBL" id="OGC09243.1"/>
    </source>
</evidence>
<keyword evidence="4 8" id="KW-0949">S-adenosyl-L-methionine</keyword>
<feature type="binding site" evidence="8">
    <location>
        <position position="10"/>
    </location>
    <ligand>
        <name>[4Fe-4S] cluster</name>
        <dbReference type="ChEBI" id="CHEBI:49883"/>
        <label>1</label>
    </ligand>
</feature>
<comment type="subcellular location">
    <subcellularLocation>
        <location evidence="8">Cytoplasm</location>
    </subcellularLocation>
</comment>
<dbReference type="NCBIfam" id="TIGR00089">
    <property type="entry name" value="MiaB/RimO family radical SAM methylthiotransferase"/>
    <property type="match status" value="1"/>
</dbReference>
<feature type="binding site" evidence="8">
    <location>
        <position position="46"/>
    </location>
    <ligand>
        <name>[4Fe-4S] cluster</name>
        <dbReference type="ChEBI" id="CHEBI:49883"/>
        <label>1</label>
    </ligand>
</feature>